<reference evidence="1" key="1">
    <citation type="submission" date="2022-06" db="EMBL/GenBank/DDBJ databases">
        <title>Diverse halophilic archaea isolated from saline environments.</title>
        <authorList>
            <person name="Cui H.-L."/>
        </authorList>
    </citation>
    <scope>NUCLEOTIDE SEQUENCE</scope>
    <source>
        <strain evidence="1">WLHS1</strain>
    </source>
</reference>
<evidence type="ECO:0000313" key="2">
    <source>
        <dbReference type="Proteomes" id="UP001056855"/>
    </source>
</evidence>
<sequence length="255" mass="28101">MQHQSSHAVLVGDPVICTDAHDRLLVDAIVATAAVSESIAIRLERTHFEDDYVDVISLLEDRFGARSDGDEIVYEVATDREIGDELTALLTIDSWQRVHALRSIRLFHDGRCCLEYVPEHTSFTLDEDANPAVISAIRAALEPHPAGVFSTESFVEWEHGETSYRIAPPSLCIGNTCFGVQMLAGMEPDCDRCVIALSWHEPSADVLGNVLEKTIGLIGEPRPDELRFSSLESFESVRDVLERITGVTGIDGSPR</sequence>
<dbReference type="KEGG" id="sawl:NGM29_03905"/>
<keyword evidence="2" id="KW-1185">Reference proteome</keyword>
<gene>
    <name evidence="1" type="ORF">NGM29_03905</name>
</gene>
<dbReference type="Proteomes" id="UP001056855">
    <property type="component" value="Chromosome"/>
</dbReference>
<accession>A0A9E7SXV0</accession>
<dbReference type="AlphaFoldDB" id="A0A9E7SXV0"/>
<dbReference type="EMBL" id="CP100355">
    <property type="protein sequence ID" value="UTF54433.1"/>
    <property type="molecule type" value="Genomic_DNA"/>
</dbReference>
<dbReference type="GeneID" id="73289161"/>
<proteinExistence type="predicted"/>
<protein>
    <submittedName>
        <fullName evidence="1">Uncharacterized protein</fullName>
    </submittedName>
</protein>
<organism evidence="1 2">
    <name type="scientific">Natronosalvus rutilus</name>
    <dbReference type="NCBI Taxonomy" id="2953753"/>
    <lineage>
        <taxon>Archaea</taxon>
        <taxon>Methanobacteriati</taxon>
        <taxon>Methanobacteriota</taxon>
        <taxon>Stenosarchaea group</taxon>
        <taxon>Halobacteria</taxon>
        <taxon>Halobacteriales</taxon>
        <taxon>Natrialbaceae</taxon>
        <taxon>Natronosalvus</taxon>
    </lineage>
</organism>
<evidence type="ECO:0000313" key="1">
    <source>
        <dbReference type="EMBL" id="UTF54433.1"/>
    </source>
</evidence>
<dbReference type="RefSeq" id="WP_254159091.1">
    <property type="nucleotide sequence ID" value="NZ_CP100355.1"/>
</dbReference>
<name>A0A9E7SXV0_9EURY</name>